<dbReference type="InterPro" id="IPR027417">
    <property type="entry name" value="P-loop_NTPase"/>
</dbReference>
<proteinExistence type="predicted"/>
<dbReference type="Gene3D" id="3.40.50.300">
    <property type="entry name" value="P-loop containing nucleotide triphosphate hydrolases"/>
    <property type="match status" value="1"/>
</dbReference>
<dbReference type="SUPFAM" id="SSF52540">
    <property type="entry name" value="P-loop containing nucleoside triphosphate hydrolases"/>
    <property type="match status" value="1"/>
</dbReference>
<name>A0ABU0AWI8_9FIRM</name>
<dbReference type="Pfam" id="PF13189">
    <property type="entry name" value="Cytidylate_kin2"/>
    <property type="match status" value="1"/>
</dbReference>
<accession>A0ABU0AWI8</accession>
<keyword evidence="1" id="KW-0808">Transferase</keyword>
<dbReference type="RefSeq" id="WP_023054882.1">
    <property type="nucleotide sequence ID" value="NZ_JAUSTN010000010.1"/>
</dbReference>
<reference evidence="1 2" key="1">
    <citation type="submission" date="2023-07" db="EMBL/GenBank/DDBJ databases">
        <title>Genomic Encyclopedia of Type Strains, Phase IV (KMG-IV): sequencing the most valuable type-strain genomes for metagenomic binning, comparative biology and taxonomic classification.</title>
        <authorList>
            <person name="Goeker M."/>
        </authorList>
    </citation>
    <scope>NUCLEOTIDE SEQUENCE [LARGE SCALE GENOMIC DNA]</scope>
    <source>
        <strain evidence="1 2">DSM 22616</strain>
    </source>
</reference>
<comment type="caution">
    <text evidence="1">The sequence shown here is derived from an EMBL/GenBank/DDBJ whole genome shotgun (WGS) entry which is preliminary data.</text>
</comment>
<keyword evidence="2" id="KW-1185">Reference proteome</keyword>
<evidence type="ECO:0000313" key="1">
    <source>
        <dbReference type="EMBL" id="MDQ0275636.1"/>
    </source>
</evidence>
<gene>
    <name evidence="1" type="ORF">J2S72_001666</name>
</gene>
<dbReference type="Proteomes" id="UP001236559">
    <property type="component" value="Unassembled WGS sequence"/>
</dbReference>
<sequence length="214" mass="24658">MENKTSIFSKIFKNKTKNKYIICIDREYGSGGYEIGKKLAEDLGLDFYDENIIELKTMEGQVDPHNVSKDDSFLQGTIYDLYRENYSYSQEGFTTTDARFLAESKTIRDIGKKGGCVIIGKCAGYVLRDTEALSVFIGANYEDRLKRLVEVYKDKEDKAPIKMKKIDTRRQNHFNRFAKGDWGNINSYDLCLSSSKFTLDQIVEILKKTLEIKK</sequence>
<dbReference type="GO" id="GO:0016301">
    <property type="term" value="F:kinase activity"/>
    <property type="evidence" value="ECO:0007669"/>
    <property type="project" value="UniProtKB-KW"/>
</dbReference>
<evidence type="ECO:0000313" key="2">
    <source>
        <dbReference type="Proteomes" id="UP001236559"/>
    </source>
</evidence>
<organism evidence="1 2">
    <name type="scientific">Peptoniphilus koenoeneniae</name>
    <dbReference type="NCBI Taxonomy" id="507751"/>
    <lineage>
        <taxon>Bacteria</taxon>
        <taxon>Bacillati</taxon>
        <taxon>Bacillota</taxon>
        <taxon>Tissierellia</taxon>
        <taxon>Tissierellales</taxon>
        <taxon>Peptoniphilaceae</taxon>
        <taxon>Peptoniphilus</taxon>
    </lineage>
</organism>
<keyword evidence="1" id="KW-0418">Kinase</keyword>
<dbReference type="EMBL" id="JAUSTN010000010">
    <property type="protein sequence ID" value="MDQ0275636.1"/>
    <property type="molecule type" value="Genomic_DNA"/>
</dbReference>
<protein>
    <submittedName>
        <fullName evidence="1">Cytidylate kinase</fullName>
    </submittedName>
</protein>